<gene>
    <name evidence="3" type="ORF">JOE69_003152</name>
</gene>
<dbReference type="Pfam" id="PF23494">
    <property type="entry name" value="bPH_10"/>
    <property type="match status" value="1"/>
</dbReference>
<dbReference type="InterPro" id="IPR057798">
    <property type="entry name" value="PH_YqeB"/>
</dbReference>
<keyword evidence="4" id="KW-1185">Reference proteome</keyword>
<accession>A0ABU1JFM0</accession>
<feature type="transmembrane region" description="Helical" evidence="1">
    <location>
        <begin position="59"/>
        <end position="81"/>
    </location>
</feature>
<comment type="caution">
    <text evidence="3">The sequence shown here is derived from an EMBL/GenBank/DDBJ whole genome shotgun (WGS) entry which is preliminary data.</text>
</comment>
<dbReference type="Proteomes" id="UP001185069">
    <property type="component" value="Unassembled WGS sequence"/>
</dbReference>
<dbReference type="EMBL" id="JAVDQF010000001">
    <property type="protein sequence ID" value="MDR6270914.1"/>
    <property type="molecule type" value="Genomic_DNA"/>
</dbReference>
<dbReference type="RefSeq" id="WP_309800315.1">
    <property type="nucleotide sequence ID" value="NZ_BAAAHY010000006.1"/>
</dbReference>
<keyword evidence="1" id="KW-1133">Transmembrane helix</keyword>
<reference evidence="3 4" key="1">
    <citation type="submission" date="2023-07" db="EMBL/GenBank/DDBJ databases">
        <title>Sequencing the genomes of 1000 actinobacteria strains.</title>
        <authorList>
            <person name="Klenk H.-P."/>
        </authorList>
    </citation>
    <scope>NUCLEOTIDE SEQUENCE [LARGE SCALE GENOMIC DNA]</scope>
    <source>
        <strain evidence="3 4">DSM 14555</strain>
    </source>
</reference>
<keyword evidence="1" id="KW-0812">Transmembrane</keyword>
<evidence type="ECO:0000259" key="2">
    <source>
        <dbReference type="Pfam" id="PF23494"/>
    </source>
</evidence>
<keyword evidence="1" id="KW-0472">Membrane</keyword>
<protein>
    <recommendedName>
        <fullName evidence="2">YqeB PH domain-containing protein</fullName>
    </recommendedName>
</protein>
<organism evidence="3 4">
    <name type="scientific">Arthrobacter russicus</name>
    <dbReference type="NCBI Taxonomy" id="172040"/>
    <lineage>
        <taxon>Bacteria</taxon>
        <taxon>Bacillati</taxon>
        <taxon>Actinomycetota</taxon>
        <taxon>Actinomycetes</taxon>
        <taxon>Micrococcales</taxon>
        <taxon>Micrococcaceae</taxon>
        <taxon>Arthrobacter</taxon>
    </lineage>
</organism>
<feature type="domain" description="YqeB PH" evidence="2">
    <location>
        <begin position="4"/>
        <end position="154"/>
    </location>
</feature>
<feature type="transmembrane region" description="Helical" evidence="1">
    <location>
        <begin position="15"/>
        <end position="39"/>
    </location>
</feature>
<evidence type="ECO:0000313" key="3">
    <source>
        <dbReference type="EMBL" id="MDR6270914.1"/>
    </source>
</evidence>
<evidence type="ECO:0000256" key="1">
    <source>
        <dbReference type="SAM" id="Phobius"/>
    </source>
</evidence>
<name>A0ABU1JFM0_9MICC</name>
<sequence length="156" mass="17201">MTETRLEVSRNGKALLLLATVVGGVSLGVALPVFSRWIATWQWAPAQSVFRFIGSTDQWWIIVGLPLLGLLAGLGFARYVLHRTPALLISDQEVRITQDGQSWAIPRSKVTGVRREKRKTVIEASGDGESFEGAVVGSPEEIRDAFLRHGYPWASE</sequence>
<proteinExistence type="predicted"/>
<evidence type="ECO:0000313" key="4">
    <source>
        <dbReference type="Proteomes" id="UP001185069"/>
    </source>
</evidence>